<dbReference type="PANTHER" id="PTHR33130">
    <property type="entry name" value="PUTATIVE (DUF1639)-RELATED"/>
    <property type="match status" value="1"/>
</dbReference>
<gene>
    <name evidence="2" type="ORF">M5K25_012910</name>
</gene>
<dbReference type="EMBL" id="JANQDX010000010">
    <property type="protein sequence ID" value="KAL0917816.1"/>
    <property type="molecule type" value="Genomic_DNA"/>
</dbReference>
<keyword evidence="3" id="KW-1185">Reference proteome</keyword>
<evidence type="ECO:0000313" key="2">
    <source>
        <dbReference type="EMBL" id="KAL0917816.1"/>
    </source>
</evidence>
<sequence>MNWGYQRILCCVNSVSGMDGSAARSTTPNTRPQREGKAAYSSTNSLPNSPDGFKEKEVEGTTMGALKEKDVEQKNASFFIAYGPTIPWNLRKQKATHFAPQEKGWKHYRCSSPSEPAFGKDDSRKANMRGTVIGENSRQRKFCISLSRKEIEEDFYGFKGTKPNGRTKKRPKVVQKELDASRNFIFKADNFLLDVILIVFGID</sequence>
<dbReference type="PANTHER" id="PTHR33130:SF43">
    <property type="entry name" value="OS01G0688600 PROTEIN"/>
    <property type="match status" value="1"/>
</dbReference>
<dbReference type="InterPro" id="IPR012438">
    <property type="entry name" value="DUF1639"/>
</dbReference>
<comment type="caution">
    <text evidence="2">The sequence shown here is derived from an EMBL/GenBank/DDBJ whole genome shotgun (WGS) entry which is preliminary data.</text>
</comment>
<evidence type="ECO:0000313" key="3">
    <source>
        <dbReference type="Proteomes" id="UP001552299"/>
    </source>
</evidence>
<evidence type="ECO:0000256" key="1">
    <source>
        <dbReference type="SAM" id="MobiDB-lite"/>
    </source>
</evidence>
<feature type="region of interest" description="Disordered" evidence="1">
    <location>
        <begin position="18"/>
        <end position="55"/>
    </location>
</feature>
<organism evidence="2 3">
    <name type="scientific">Dendrobium thyrsiflorum</name>
    <name type="common">Pinecone-like raceme dendrobium</name>
    <name type="synonym">Orchid</name>
    <dbReference type="NCBI Taxonomy" id="117978"/>
    <lineage>
        <taxon>Eukaryota</taxon>
        <taxon>Viridiplantae</taxon>
        <taxon>Streptophyta</taxon>
        <taxon>Embryophyta</taxon>
        <taxon>Tracheophyta</taxon>
        <taxon>Spermatophyta</taxon>
        <taxon>Magnoliopsida</taxon>
        <taxon>Liliopsida</taxon>
        <taxon>Asparagales</taxon>
        <taxon>Orchidaceae</taxon>
        <taxon>Epidendroideae</taxon>
        <taxon>Malaxideae</taxon>
        <taxon>Dendrobiinae</taxon>
        <taxon>Dendrobium</taxon>
    </lineage>
</organism>
<proteinExistence type="predicted"/>
<protein>
    <submittedName>
        <fullName evidence="2">Uncharacterized protein</fullName>
    </submittedName>
</protein>
<dbReference type="Pfam" id="PF07797">
    <property type="entry name" value="DUF1639"/>
    <property type="match status" value="1"/>
</dbReference>
<dbReference type="Proteomes" id="UP001552299">
    <property type="component" value="Unassembled WGS sequence"/>
</dbReference>
<dbReference type="AlphaFoldDB" id="A0ABD0V5K3"/>
<name>A0ABD0V5K3_DENTH</name>
<accession>A0ABD0V5K3</accession>
<reference evidence="2 3" key="1">
    <citation type="journal article" date="2024" name="Plant Biotechnol. J.">
        <title>Dendrobium thyrsiflorum genome and its molecular insights into genes involved in important horticultural traits.</title>
        <authorList>
            <person name="Chen B."/>
            <person name="Wang J.Y."/>
            <person name="Zheng P.J."/>
            <person name="Li K.L."/>
            <person name="Liang Y.M."/>
            <person name="Chen X.F."/>
            <person name="Zhang C."/>
            <person name="Zhao X."/>
            <person name="He X."/>
            <person name="Zhang G.Q."/>
            <person name="Liu Z.J."/>
            <person name="Xu Q."/>
        </authorList>
    </citation>
    <scope>NUCLEOTIDE SEQUENCE [LARGE SCALE GENOMIC DNA]</scope>
    <source>
        <strain evidence="2">GZMU011</strain>
    </source>
</reference>